<dbReference type="SUPFAM" id="SSF69593">
    <property type="entry name" value="Glycerol-3-phosphate (1)-acyltransferase"/>
    <property type="match status" value="1"/>
</dbReference>
<dbReference type="GO" id="GO:0006654">
    <property type="term" value="P:phosphatidic acid biosynthetic process"/>
    <property type="evidence" value="ECO:0007669"/>
    <property type="project" value="TreeGrafter"/>
</dbReference>
<evidence type="ECO:0000256" key="3">
    <source>
        <dbReference type="ARBA" id="ARBA00023315"/>
    </source>
</evidence>
<dbReference type="RefSeq" id="WP_111565823.1">
    <property type="nucleotide sequence ID" value="NZ_QLMI01000001.1"/>
</dbReference>
<evidence type="ECO:0000313" key="6">
    <source>
        <dbReference type="Proteomes" id="UP000249620"/>
    </source>
</evidence>
<evidence type="ECO:0000259" key="4">
    <source>
        <dbReference type="SMART" id="SM00563"/>
    </source>
</evidence>
<organism evidence="5 6">
    <name type="scientific">Flavobacterium aquaticum</name>
    <dbReference type="NCBI Taxonomy" id="1236486"/>
    <lineage>
        <taxon>Bacteria</taxon>
        <taxon>Pseudomonadati</taxon>
        <taxon>Bacteroidota</taxon>
        <taxon>Flavobacteriia</taxon>
        <taxon>Flavobacteriales</taxon>
        <taxon>Flavobacteriaceae</taxon>
        <taxon>Flavobacterium</taxon>
    </lineage>
</organism>
<dbReference type="SMART" id="SM00563">
    <property type="entry name" value="PlsC"/>
    <property type="match status" value="1"/>
</dbReference>
<evidence type="ECO:0000313" key="5">
    <source>
        <dbReference type="EMBL" id="RAK25267.1"/>
    </source>
</evidence>
<evidence type="ECO:0000256" key="2">
    <source>
        <dbReference type="ARBA" id="ARBA00022679"/>
    </source>
</evidence>
<gene>
    <name evidence="5" type="ORF">B0I03_101432</name>
</gene>
<protein>
    <submittedName>
        <fullName evidence="5">1-acyl-sn-glycerol-3-phosphate acyltransferase</fullName>
    </submittedName>
</protein>
<dbReference type="AlphaFoldDB" id="A0A327YZ96"/>
<keyword evidence="2 5" id="KW-0808">Transferase</keyword>
<dbReference type="InterPro" id="IPR002123">
    <property type="entry name" value="Plipid/glycerol_acylTrfase"/>
</dbReference>
<dbReference type="GO" id="GO:0003841">
    <property type="term" value="F:1-acylglycerol-3-phosphate O-acyltransferase activity"/>
    <property type="evidence" value="ECO:0007669"/>
    <property type="project" value="TreeGrafter"/>
</dbReference>
<comment type="pathway">
    <text evidence="1">Lipid metabolism.</text>
</comment>
<dbReference type="PANTHER" id="PTHR10434:SF9">
    <property type="entry name" value="PHOSPHOLIPID_GLYCEROL ACYLTRANSFERASE DOMAIN-CONTAINING PROTEIN"/>
    <property type="match status" value="1"/>
</dbReference>
<keyword evidence="3 5" id="KW-0012">Acyltransferase</keyword>
<keyword evidence="6" id="KW-1185">Reference proteome</keyword>
<dbReference type="EMBL" id="QLMI01000001">
    <property type="protein sequence ID" value="RAK25267.1"/>
    <property type="molecule type" value="Genomic_DNA"/>
</dbReference>
<dbReference type="PANTHER" id="PTHR10434">
    <property type="entry name" value="1-ACYL-SN-GLYCEROL-3-PHOSPHATE ACYLTRANSFERASE"/>
    <property type="match status" value="1"/>
</dbReference>
<accession>A0A327YZ96</accession>
<proteinExistence type="predicted"/>
<reference evidence="5 6" key="1">
    <citation type="submission" date="2018-06" db="EMBL/GenBank/DDBJ databases">
        <title>Genomic Encyclopedia of Type Strains, Phase III (KMG-III): the genomes of soil and plant-associated and newly described type strains.</title>
        <authorList>
            <person name="Whitman W."/>
        </authorList>
    </citation>
    <scope>NUCLEOTIDE SEQUENCE [LARGE SCALE GENOMIC DNA]</scope>
    <source>
        <strain evidence="5 6">CGMCC 1.12398</strain>
    </source>
</reference>
<name>A0A327YZ96_9FLAO</name>
<comment type="caution">
    <text evidence="5">The sequence shown here is derived from an EMBL/GenBank/DDBJ whole genome shotgun (WGS) entry which is preliminary data.</text>
</comment>
<dbReference type="OrthoDB" id="9796839at2"/>
<evidence type="ECO:0000256" key="1">
    <source>
        <dbReference type="ARBA" id="ARBA00005189"/>
    </source>
</evidence>
<sequence length="185" mass="21576">MKQIIYKFIFCKIFGWKVVGTITPIVKKCVIIAVPHTSWWDFFLGIFSRGILNIEINYVAKKELFVFPFNYFFTWTGGTPLNRQKNENKVDTIAKIFQEKEVFRLAIAPEGTRKKVSEWKTGFYYMALKANVPIVPVAFDYGRKEVVYHEPFYPTGNIEADIKFLESYYKGVIGKVPELSYVPKE</sequence>
<dbReference type="Pfam" id="PF01553">
    <property type="entry name" value="Acyltransferase"/>
    <property type="match status" value="1"/>
</dbReference>
<feature type="domain" description="Phospholipid/glycerol acyltransferase" evidence="4">
    <location>
        <begin position="30"/>
        <end position="142"/>
    </location>
</feature>
<dbReference type="Proteomes" id="UP000249620">
    <property type="component" value="Unassembled WGS sequence"/>
</dbReference>